<evidence type="ECO:0000256" key="1">
    <source>
        <dbReference type="SAM" id="SignalP"/>
    </source>
</evidence>
<evidence type="ECO:0000313" key="2">
    <source>
        <dbReference type="EMBL" id="MBB5347561.1"/>
    </source>
</evidence>
<proteinExistence type="predicted"/>
<reference evidence="2 3" key="1">
    <citation type="submission" date="2020-08" db="EMBL/GenBank/DDBJ databases">
        <title>Genomic Encyclopedia of Type Strains, Phase IV (KMG-IV): sequencing the most valuable type-strain genomes for metagenomic binning, comparative biology and taxonomic classification.</title>
        <authorList>
            <person name="Goeker M."/>
        </authorList>
    </citation>
    <scope>NUCLEOTIDE SEQUENCE [LARGE SCALE GENOMIC DNA]</scope>
    <source>
        <strain evidence="2 3">DSM 28570</strain>
    </source>
</reference>
<keyword evidence="1" id="KW-0732">Signal</keyword>
<evidence type="ECO:0008006" key="4">
    <source>
        <dbReference type="Google" id="ProtNLM"/>
    </source>
</evidence>
<name>A0A840V350_9BACT</name>
<keyword evidence="3" id="KW-1185">Reference proteome</keyword>
<feature type="signal peptide" evidence="1">
    <location>
        <begin position="1"/>
        <end position="24"/>
    </location>
</feature>
<dbReference type="RefSeq" id="WP_183349439.1">
    <property type="nucleotide sequence ID" value="NZ_JACHEO010000005.1"/>
</dbReference>
<dbReference type="EMBL" id="JACHEO010000005">
    <property type="protein sequence ID" value="MBB5347561.1"/>
    <property type="molecule type" value="Genomic_DNA"/>
</dbReference>
<evidence type="ECO:0000313" key="3">
    <source>
        <dbReference type="Proteomes" id="UP000539642"/>
    </source>
</evidence>
<dbReference type="AlphaFoldDB" id="A0A840V350"/>
<sequence length="195" mass="21888">MLKRIVLLLLLIALATQGLSPAGAEENEDAAIVDLTATGSDTHLLLFGSLRNSFTEEMLEGLHSGLPIRFSFFIELRQRTGSTADKVVVSQSFTHTLTYDILKEIYRVELEEDRRSHAFASLLDAQSVLNDLNGIKVIELSRLSPDAVYTLQVKAELFNKTLPLSLQHVVPFVSWWDIKTDWHTLTFKLGPPDRP</sequence>
<organism evidence="2 3">
    <name type="scientific">Desulfoprunum benzoelyticum</name>
    <dbReference type="NCBI Taxonomy" id="1506996"/>
    <lineage>
        <taxon>Bacteria</taxon>
        <taxon>Pseudomonadati</taxon>
        <taxon>Thermodesulfobacteriota</taxon>
        <taxon>Desulfobulbia</taxon>
        <taxon>Desulfobulbales</taxon>
        <taxon>Desulfobulbaceae</taxon>
        <taxon>Desulfoprunum</taxon>
    </lineage>
</organism>
<dbReference type="Proteomes" id="UP000539642">
    <property type="component" value="Unassembled WGS sequence"/>
</dbReference>
<dbReference type="InterPro" id="IPR025500">
    <property type="entry name" value="DUF4390"/>
</dbReference>
<protein>
    <recommendedName>
        <fullName evidence="4">DUF4390 domain-containing protein</fullName>
    </recommendedName>
</protein>
<comment type="caution">
    <text evidence="2">The sequence shown here is derived from an EMBL/GenBank/DDBJ whole genome shotgun (WGS) entry which is preliminary data.</text>
</comment>
<gene>
    <name evidence="2" type="ORF">HNQ81_001282</name>
</gene>
<feature type="chain" id="PRO_5032297084" description="DUF4390 domain-containing protein" evidence="1">
    <location>
        <begin position="25"/>
        <end position="195"/>
    </location>
</feature>
<accession>A0A840V350</accession>
<dbReference type="Pfam" id="PF14334">
    <property type="entry name" value="DUF4390"/>
    <property type="match status" value="1"/>
</dbReference>